<dbReference type="PANTHER" id="PTHR32552">
    <property type="entry name" value="FERRICHROME IRON RECEPTOR-RELATED"/>
    <property type="match status" value="1"/>
</dbReference>
<evidence type="ECO:0000259" key="14">
    <source>
        <dbReference type="Pfam" id="PF00593"/>
    </source>
</evidence>
<keyword evidence="10 11" id="KW-0998">Cell outer membrane</keyword>
<accession>A0A839UPM1</accession>
<keyword evidence="2 11" id="KW-0813">Transport</keyword>
<feature type="chain" id="PRO_5032841199" evidence="13">
    <location>
        <begin position="27"/>
        <end position="718"/>
    </location>
</feature>
<dbReference type="Pfam" id="PF00593">
    <property type="entry name" value="TonB_dep_Rec_b-barrel"/>
    <property type="match status" value="1"/>
</dbReference>
<keyword evidence="3 11" id="KW-1134">Transmembrane beta strand</keyword>
<evidence type="ECO:0000256" key="4">
    <source>
        <dbReference type="ARBA" id="ARBA00022496"/>
    </source>
</evidence>
<evidence type="ECO:0000259" key="15">
    <source>
        <dbReference type="Pfam" id="PF07715"/>
    </source>
</evidence>
<feature type="domain" description="TonB-dependent receptor plug" evidence="15">
    <location>
        <begin position="44"/>
        <end position="149"/>
    </location>
</feature>
<keyword evidence="9 11" id="KW-0472">Membrane</keyword>
<evidence type="ECO:0000256" key="2">
    <source>
        <dbReference type="ARBA" id="ARBA00022448"/>
    </source>
</evidence>
<organism evidence="16 17">
    <name type="scientific">Simiduia aestuariiviva</name>
    <dbReference type="NCBI Taxonomy" id="1510459"/>
    <lineage>
        <taxon>Bacteria</taxon>
        <taxon>Pseudomonadati</taxon>
        <taxon>Pseudomonadota</taxon>
        <taxon>Gammaproteobacteria</taxon>
        <taxon>Cellvibrionales</taxon>
        <taxon>Cellvibrionaceae</taxon>
        <taxon>Simiduia</taxon>
    </lineage>
</organism>
<protein>
    <submittedName>
        <fullName evidence="16">Outer membrane receptor protein involved in Fe transport</fullName>
    </submittedName>
</protein>
<dbReference type="AlphaFoldDB" id="A0A839UPM1"/>
<dbReference type="SUPFAM" id="SSF56935">
    <property type="entry name" value="Porins"/>
    <property type="match status" value="1"/>
</dbReference>
<evidence type="ECO:0000256" key="8">
    <source>
        <dbReference type="ARBA" id="ARBA00023077"/>
    </source>
</evidence>
<evidence type="ECO:0000256" key="6">
    <source>
        <dbReference type="ARBA" id="ARBA00023004"/>
    </source>
</evidence>
<dbReference type="InterPro" id="IPR000531">
    <property type="entry name" value="Beta-barrel_TonB"/>
</dbReference>
<dbReference type="InterPro" id="IPR012910">
    <property type="entry name" value="Plug_dom"/>
</dbReference>
<feature type="signal peptide" evidence="13">
    <location>
        <begin position="1"/>
        <end position="26"/>
    </location>
</feature>
<gene>
    <name evidence="16" type="ORF">FHS30_000553</name>
</gene>
<keyword evidence="13" id="KW-0732">Signal</keyword>
<comment type="similarity">
    <text evidence="11 12">Belongs to the TonB-dependent receptor family.</text>
</comment>
<evidence type="ECO:0000256" key="10">
    <source>
        <dbReference type="ARBA" id="ARBA00023237"/>
    </source>
</evidence>
<keyword evidence="4" id="KW-0410">Iron transport</keyword>
<evidence type="ECO:0000256" key="7">
    <source>
        <dbReference type="ARBA" id="ARBA00023065"/>
    </source>
</evidence>
<dbReference type="InterPro" id="IPR036942">
    <property type="entry name" value="Beta-barrel_TonB_sf"/>
</dbReference>
<keyword evidence="5 11" id="KW-0812">Transmembrane</keyword>
<dbReference type="PANTHER" id="PTHR32552:SF81">
    <property type="entry name" value="TONB-DEPENDENT OUTER MEMBRANE RECEPTOR"/>
    <property type="match status" value="1"/>
</dbReference>
<evidence type="ECO:0000256" key="1">
    <source>
        <dbReference type="ARBA" id="ARBA00004571"/>
    </source>
</evidence>
<comment type="caution">
    <text evidence="16">The sequence shown here is derived from an EMBL/GenBank/DDBJ whole genome shotgun (WGS) entry which is preliminary data.</text>
</comment>
<dbReference type="Pfam" id="PF07715">
    <property type="entry name" value="Plug"/>
    <property type="match status" value="1"/>
</dbReference>
<comment type="subcellular location">
    <subcellularLocation>
        <location evidence="1 11">Cell outer membrane</location>
        <topology evidence="1 11">Multi-pass membrane protein</topology>
    </subcellularLocation>
</comment>
<keyword evidence="16" id="KW-0675">Receptor</keyword>
<keyword evidence="6" id="KW-0408">Iron</keyword>
<dbReference type="GO" id="GO:0006826">
    <property type="term" value="P:iron ion transport"/>
    <property type="evidence" value="ECO:0007669"/>
    <property type="project" value="UniProtKB-KW"/>
</dbReference>
<dbReference type="PROSITE" id="PS52016">
    <property type="entry name" value="TONB_DEPENDENT_REC_3"/>
    <property type="match status" value="1"/>
</dbReference>
<dbReference type="InterPro" id="IPR039426">
    <property type="entry name" value="TonB-dep_rcpt-like"/>
</dbReference>
<evidence type="ECO:0000256" key="12">
    <source>
        <dbReference type="RuleBase" id="RU003357"/>
    </source>
</evidence>
<evidence type="ECO:0000313" key="16">
    <source>
        <dbReference type="EMBL" id="MBB3167377.1"/>
    </source>
</evidence>
<proteinExistence type="inferred from homology"/>
<evidence type="ECO:0000256" key="3">
    <source>
        <dbReference type="ARBA" id="ARBA00022452"/>
    </source>
</evidence>
<dbReference type="Proteomes" id="UP000559987">
    <property type="component" value="Unassembled WGS sequence"/>
</dbReference>
<keyword evidence="17" id="KW-1185">Reference proteome</keyword>
<sequence length="718" mass="80336">MKLYPHITSRCVLAACIALAGLNAHANTLEEVTVTADFRDLAIDQLPSSITVIDQQTLQDESARHFEDVLNSIANFNWSGATSRPRYFQIRGVGEQEDYQGAPNSSVGFMVDDIDLSGLGMAASTFDVQQVEVLRGPQGTRFGANAMAGMIYLKTNDPSQDFEFNGQATLGEDNQQGMGLAVSGPMSDTLSYRVAVESQQQDGYRDNGFLGRTDTNGRDELTTRAKLRWAPSALWQIDVNYLYANLDNGYDAWTLDNNGFDTLTDQPGVDNQETQAGSLKIQWFGEQVSVTAITAGTDTDHRHAYDGDWANPNYWASKSCTDYYDENNNGDFADQIPCVYDYTWDKQASRQTLSQEFRFASTERSRLFNNSTNWLLGIYRHQLEEDNDLYSEYNTWPDEVLQSHYEATNTAVFAQTDTELSASLSLSVGVRSESRVADYRDSNGDAFSPSESMWGGHIALTQSFNDDHTGYARLARGYKAGGFNMTLPAELATKKEFETETLWNYELGLKSQWLAGRASTSATVFYMTREDQQIAASQQDPDDPQRFVLFTENAGTSDNYGVELEGQWAANAWLEVYGSIGYLQAQYGSYSYQDKYGSTVDLSGRDLAHAPRYTYSAGVTVRPANGWFANLNANGKSDFYYSDSNASQSSTFTLLNAKFGYEADQWALYAWGRNLTDAHYGVRGFYFGNEPDQDWAEKQYIRFGDPRQLGVTFNLKFQ</sequence>
<dbReference type="Gene3D" id="2.40.170.20">
    <property type="entry name" value="TonB-dependent receptor, beta-barrel domain"/>
    <property type="match status" value="1"/>
</dbReference>
<dbReference type="RefSeq" id="WP_183908043.1">
    <property type="nucleotide sequence ID" value="NZ_JACHXZ010000001.1"/>
</dbReference>
<evidence type="ECO:0000256" key="11">
    <source>
        <dbReference type="PROSITE-ProRule" id="PRU01360"/>
    </source>
</evidence>
<dbReference type="GO" id="GO:0009279">
    <property type="term" value="C:cell outer membrane"/>
    <property type="evidence" value="ECO:0007669"/>
    <property type="project" value="UniProtKB-SubCell"/>
</dbReference>
<evidence type="ECO:0000256" key="13">
    <source>
        <dbReference type="SAM" id="SignalP"/>
    </source>
</evidence>
<name>A0A839UPM1_9GAMM</name>
<keyword evidence="7" id="KW-0406">Ion transport</keyword>
<feature type="domain" description="TonB-dependent receptor-like beta-barrel" evidence="14">
    <location>
        <begin position="297"/>
        <end position="675"/>
    </location>
</feature>
<evidence type="ECO:0000256" key="9">
    <source>
        <dbReference type="ARBA" id="ARBA00023136"/>
    </source>
</evidence>
<evidence type="ECO:0000256" key="5">
    <source>
        <dbReference type="ARBA" id="ARBA00022692"/>
    </source>
</evidence>
<keyword evidence="8 12" id="KW-0798">TonB box</keyword>
<reference evidence="16 17" key="1">
    <citation type="submission" date="2020-08" db="EMBL/GenBank/DDBJ databases">
        <title>Genomic Encyclopedia of Type Strains, Phase III (KMG-III): the genomes of soil and plant-associated and newly described type strains.</title>
        <authorList>
            <person name="Whitman W."/>
        </authorList>
    </citation>
    <scope>NUCLEOTIDE SEQUENCE [LARGE SCALE GENOMIC DNA]</scope>
    <source>
        <strain evidence="16 17">CECT 8571</strain>
    </source>
</reference>
<dbReference type="EMBL" id="JACHXZ010000001">
    <property type="protein sequence ID" value="MBB3167377.1"/>
    <property type="molecule type" value="Genomic_DNA"/>
</dbReference>
<evidence type="ECO:0000313" key="17">
    <source>
        <dbReference type="Proteomes" id="UP000559987"/>
    </source>
</evidence>